<organism evidence="1 2">
    <name type="scientific">Candidatus Enterococcus ferrettii</name>
    <dbReference type="NCBI Taxonomy" id="2815324"/>
    <lineage>
        <taxon>Bacteria</taxon>
        <taxon>Bacillati</taxon>
        <taxon>Bacillota</taxon>
        <taxon>Bacilli</taxon>
        <taxon>Lactobacillales</taxon>
        <taxon>Enterococcaceae</taxon>
        <taxon>Enterococcus</taxon>
    </lineage>
</organism>
<sequence>MIVNNFSEFTHEVPTIFLEDIREGRPQAFTRIRKATPLNLINALNVFTKRHLTIFQTPQFLYCARKNFRYFDGCFL</sequence>
<evidence type="ECO:0000313" key="1">
    <source>
        <dbReference type="EMBL" id="MEO1770348.1"/>
    </source>
</evidence>
<evidence type="ECO:0000313" key="2">
    <source>
        <dbReference type="Proteomes" id="UP000664357"/>
    </source>
</evidence>
<comment type="caution">
    <text evidence="1">The sequence shown here is derived from an EMBL/GenBank/DDBJ whole genome shotgun (WGS) entry which is preliminary data.</text>
</comment>
<reference evidence="1 2" key="1">
    <citation type="submission" date="2024-02" db="EMBL/GenBank/DDBJ databases">
        <title>The Genome Sequence of Enterococcus sp. DIV0159.</title>
        <authorList>
            <person name="Earl A."/>
            <person name="Manson A."/>
            <person name="Gilmore M."/>
            <person name="Sanders J."/>
            <person name="Shea T."/>
            <person name="Howe W."/>
            <person name="Livny J."/>
            <person name="Cuomo C."/>
            <person name="Neafsey D."/>
            <person name="Birren B."/>
        </authorList>
    </citation>
    <scope>NUCLEOTIDE SEQUENCE [LARGE SCALE GENOMIC DNA]</scope>
    <source>
        <strain evidence="1 2">665A</strain>
    </source>
</reference>
<name>A0ABV0EP04_9ENTE</name>
<accession>A0ABV0EP04</accession>
<keyword evidence="2" id="KW-1185">Reference proteome</keyword>
<dbReference type="Proteomes" id="UP000664357">
    <property type="component" value="Unassembled WGS sequence"/>
</dbReference>
<proteinExistence type="predicted"/>
<protein>
    <submittedName>
        <fullName evidence="1">Uncharacterized protein</fullName>
    </submittedName>
</protein>
<dbReference type="EMBL" id="JAFREL020000002">
    <property type="protein sequence ID" value="MEO1770348.1"/>
    <property type="molecule type" value="Genomic_DNA"/>
</dbReference>
<gene>
    <name evidence="1" type="ORF">JZO67_002300</name>
</gene>